<proteinExistence type="predicted"/>
<reference evidence="3 4" key="1">
    <citation type="submission" date="2016-06" db="EMBL/GenBank/DDBJ databases">
        <title>Domibacillus iocasae genome sequencing.</title>
        <authorList>
            <person name="Verma A."/>
            <person name="Pal Y."/>
            <person name="Ojha A.K."/>
            <person name="Krishnamurthi S."/>
        </authorList>
    </citation>
    <scope>NUCLEOTIDE SEQUENCE [LARGE SCALE GENOMIC DNA]</scope>
    <source>
        <strain evidence="3 4">DSM 29979</strain>
    </source>
</reference>
<evidence type="ECO:0000313" key="3">
    <source>
        <dbReference type="EMBL" id="OES45048.1"/>
    </source>
</evidence>
<accession>A0A1E7DQS9</accession>
<dbReference type="OrthoDB" id="291892at2"/>
<dbReference type="AlphaFoldDB" id="A0A1E7DQS9"/>
<protein>
    <recommendedName>
        <fullName evidence="2">VanZ-like domain-containing protein</fullName>
    </recommendedName>
</protein>
<keyword evidence="1" id="KW-0472">Membrane</keyword>
<sequence>MKRWIRFILMALPVLYMIAIWIMSGLPHDTIMDLPNNKMDLVVKESLHLVEFAILYVLIILAFLANGRLTPLVSLAAAMFASVYGLVDEIHQVFVPYRSATLIDAIKDVVGVTIAFLAINYMYFERKSRVGRWMAGFSEWTRPQ</sequence>
<dbReference type="RefSeq" id="WP_069938670.1">
    <property type="nucleotide sequence ID" value="NZ_MAMP01000021.1"/>
</dbReference>
<dbReference type="STRING" id="1714016.BA724_06480"/>
<keyword evidence="4" id="KW-1185">Reference proteome</keyword>
<dbReference type="InterPro" id="IPR006976">
    <property type="entry name" value="VanZ-like"/>
</dbReference>
<name>A0A1E7DQS9_9BACI</name>
<feature type="transmembrane region" description="Helical" evidence="1">
    <location>
        <begin position="106"/>
        <end position="124"/>
    </location>
</feature>
<keyword evidence="1" id="KW-1133">Transmembrane helix</keyword>
<dbReference type="EMBL" id="MAMP01000021">
    <property type="protein sequence ID" value="OES45048.1"/>
    <property type="molecule type" value="Genomic_DNA"/>
</dbReference>
<evidence type="ECO:0000256" key="1">
    <source>
        <dbReference type="SAM" id="Phobius"/>
    </source>
</evidence>
<feature type="transmembrane region" description="Helical" evidence="1">
    <location>
        <begin position="72"/>
        <end position="94"/>
    </location>
</feature>
<feature type="transmembrane region" description="Helical" evidence="1">
    <location>
        <begin position="46"/>
        <end position="65"/>
    </location>
</feature>
<keyword evidence="1" id="KW-0812">Transmembrane</keyword>
<dbReference type="Pfam" id="PF04892">
    <property type="entry name" value="VanZ"/>
    <property type="match status" value="1"/>
</dbReference>
<feature type="transmembrane region" description="Helical" evidence="1">
    <location>
        <begin position="7"/>
        <end position="26"/>
    </location>
</feature>
<dbReference type="NCBIfam" id="NF037970">
    <property type="entry name" value="vanZ_1"/>
    <property type="match status" value="1"/>
</dbReference>
<evidence type="ECO:0000313" key="4">
    <source>
        <dbReference type="Proteomes" id="UP000095658"/>
    </source>
</evidence>
<organism evidence="3 4">
    <name type="scientific">Domibacillus iocasae</name>
    <dbReference type="NCBI Taxonomy" id="1714016"/>
    <lineage>
        <taxon>Bacteria</taxon>
        <taxon>Bacillati</taxon>
        <taxon>Bacillota</taxon>
        <taxon>Bacilli</taxon>
        <taxon>Bacillales</taxon>
        <taxon>Bacillaceae</taxon>
        <taxon>Domibacillus</taxon>
    </lineage>
</organism>
<gene>
    <name evidence="3" type="ORF">BA724_06480</name>
</gene>
<comment type="caution">
    <text evidence="3">The sequence shown here is derived from an EMBL/GenBank/DDBJ whole genome shotgun (WGS) entry which is preliminary data.</text>
</comment>
<feature type="domain" description="VanZ-like" evidence="2">
    <location>
        <begin position="39"/>
        <end position="119"/>
    </location>
</feature>
<dbReference type="Proteomes" id="UP000095658">
    <property type="component" value="Unassembled WGS sequence"/>
</dbReference>
<evidence type="ECO:0000259" key="2">
    <source>
        <dbReference type="Pfam" id="PF04892"/>
    </source>
</evidence>